<organism evidence="1 3">
    <name type="scientific">Streptomyces davaonensis (strain DSM 101723 / JCM 4913 / KCC S-0913 / 768)</name>
    <dbReference type="NCBI Taxonomy" id="1214101"/>
    <lineage>
        <taxon>Bacteria</taxon>
        <taxon>Bacillati</taxon>
        <taxon>Actinomycetota</taxon>
        <taxon>Actinomycetes</taxon>
        <taxon>Kitasatosporales</taxon>
        <taxon>Streptomycetaceae</taxon>
        <taxon>Streptomyces</taxon>
    </lineage>
</organism>
<sequence length="37" mass="4102">MSLDSTGNGAKRWTRRWKPALQAIGIAFDGRLTAARQ</sequence>
<dbReference type="EMBL" id="HE971709">
    <property type="protein sequence ID" value="CCK24399.1"/>
    <property type="molecule type" value="Genomic_DNA"/>
</dbReference>
<proteinExistence type="predicted"/>
<name>K4QVK0_STRDJ</name>
<protein>
    <submittedName>
        <fullName evidence="1">Uncharacterized protein</fullName>
    </submittedName>
</protein>
<dbReference type="KEGG" id="sdv:BN159_8485"/>
<dbReference type="PATRIC" id="fig|1214101.3.peg.19"/>
<gene>
    <name evidence="1" type="ORF">BN159_0020</name>
    <name evidence="2" type="ORF">BN159_8485</name>
</gene>
<dbReference type="Proteomes" id="UP000008043">
    <property type="component" value="Chromosome"/>
</dbReference>
<evidence type="ECO:0000313" key="2">
    <source>
        <dbReference type="EMBL" id="CCK32863.1"/>
    </source>
</evidence>
<dbReference type="EMBL" id="HE971709">
    <property type="protein sequence ID" value="CCK32863.1"/>
    <property type="molecule type" value="Genomic_DNA"/>
</dbReference>
<dbReference type="STRING" id="1214101.BN159_0020"/>
<keyword evidence="3" id="KW-1185">Reference proteome</keyword>
<dbReference type="KEGG" id="sdv:BN159_0020"/>
<reference evidence="1 3" key="1">
    <citation type="journal article" date="2012" name="J. Bacteriol.">
        <title>Genome sequence of the bacterium Streptomyces davawensis JCM 4913 and heterologous production of the unique antibiotic roseoflavin.</title>
        <authorList>
            <person name="Jankowitsch F."/>
            <person name="Schwarz J."/>
            <person name="Ruckert C."/>
            <person name="Gust B."/>
            <person name="Szczepanowski R."/>
            <person name="Blom J."/>
            <person name="Pelzer S."/>
            <person name="Kalinowski J."/>
            <person name="Mack M."/>
        </authorList>
    </citation>
    <scope>NUCLEOTIDE SEQUENCE [LARGE SCALE GENOMIC DNA]</scope>
    <source>
        <strain evidence="3">DSM 101723 / JCM 4913 / KCC S-0913 / 768</strain>
        <strain evidence="1">JCM 4913</strain>
    </source>
</reference>
<evidence type="ECO:0000313" key="1">
    <source>
        <dbReference type="EMBL" id="CCK24399.1"/>
    </source>
</evidence>
<evidence type="ECO:0000313" key="3">
    <source>
        <dbReference type="Proteomes" id="UP000008043"/>
    </source>
</evidence>
<dbReference type="HOGENOM" id="CLU_215989_0_0_11"/>
<dbReference type="AlphaFoldDB" id="K4QVK0"/>
<accession>K4QVK0</accession>